<dbReference type="PANTHER" id="PTHR40663:SF2">
    <property type="entry name" value="TRANSCRIPTIONAL REGULATOR"/>
    <property type="match status" value="1"/>
</dbReference>
<evidence type="ECO:0000259" key="1">
    <source>
        <dbReference type="Pfam" id="PF21476"/>
    </source>
</evidence>
<dbReference type="SUPFAM" id="SSF46785">
    <property type="entry name" value="Winged helix' DNA-binding domain"/>
    <property type="match status" value="1"/>
</dbReference>
<dbReference type="EMBL" id="JACNJZ010000053">
    <property type="protein sequence ID" value="MBC8316770.1"/>
    <property type="molecule type" value="Genomic_DNA"/>
</dbReference>
<evidence type="ECO:0000313" key="3">
    <source>
        <dbReference type="Proteomes" id="UP000614424"/>
    </source>
</evidence>
<dbReference type="InterPro" id="IPR036390">
    <property type="entry name" value="WH_DNA-bd_sf"/>
</dbReference>
<dbReference type="InterPro" id="IPR049159">
    <property type="entry name" value="PF0610-like_wHTH_N"/>
</dbReference>
<dbReference type="AlphaFoldDB" id="A0A8J6NAP8"/>
<sequence length="96" mass="10953">MEALQTVRKQIVSLLSEEDLTAMDISHLVRIPEKDVAGHLSHIHRSLGSTGKKLIIEPYSCMSCGYQFKKRDRFDRPGRCPQCKGSHIRLASYRIL</sequence>
<gene>
    <name evidence="2" type="ORF">H8E41_02620</name>
</gene>
<dbReference type="Proteomes" id="UP000614424">
    <property type="component" value="Unassembled WGS sequence"/>
</dbReference>
<protein>
    <submittedName>
        <fullName evidence="2">Transcriptional regulator</fullName>
    </submittedName>
</protein>
<name>A0A8J6NAP8_9BACT</name>
<dbReference type="InterPro" id="IPR038767">
    <property type="entry name" value="PF0610-like"/>
</dbReference>
<organism evidence="2 3">
    <name type="scientific">Candidatus Desulfobia pelagia</name>
    <dbReference type="NCBI Taxonomy" id="2841692"/>
    <lineage>
        <taxon>Bacteria</taxon>
        <taxon>Pseudomonadati</taxon>
        <taxon>Thermodesulfobacteriota</taxon>
        <taxon>Desulfobulbia</taxon>
        <taxon>Desulfobulbales</taxon>
        <taxon>Desulfobulbaceae</taxon>
        <taxon>Candidatus Desulfobia</taxon>
    </lineage>
</organism>
<proteinExistence type="predicted"/>
<evidence type="ECO:0000313" key="2">
    <source>
        <dbReference type="EMBL" id="MBC8316770.1"/>
    </source>
</evidence>
<dbReference type="PANTHER" id="PTHR40663">
    <property type="match status" value="1"/>
</dbReference>
<dbReference type="Pfam" id="PF21476">
    <property type="entry name" value="PF0610-like_N"/>
    <property type="match status" value="1"/>
</dbReference>
<reference evidence="2 3" key="1">
    <citation type="submission" date="2020-08" db="EMBL/GenBank/DDBJ databases">
        <title>Bridging the membrane lipid divide: bacteria of the FCB group superphylum have the potential to synthesize archaeal ether lipids.</title>
        <authorList>
            <person name="Villanueva L."/>
            <person name="Von Meijenfeldt F.A.B."/>
            <person name="Westbye A.B."/>
            <person name="Yadav S."/>
            <person name="Hopmans E.C."/>
            <person name="Dutilh B.E."/>
            <person name="Sinninghe Damste J.S."/>
        </authorList>
    </citation>
    <scope>NUCLEOTIDE SEQUENCE [LARGE SCALE GENOMIC DNA]</scope>
    <source>
        <strain evidence="2">NIOZ-UU47</strain>
    </source>
</reference>
<comment type="caution">
    <text evidence="2">The sequence shown here is derived from an EMBL/GenBank/DDBJ whole genome shotgun (WGS) entry which is preliminary data.</text>
</comment>
<accession>A0A8J6NAP8</accession>
<feature type="domain" description="PF0610-like winged HTH N-terminal" evidence="1">
    <location>
        <begin position="6"/>
        <end position="55"/>
    </location>
</feature>